<feature type="compositionally biased region" description="Low complexity" evidence="6">
    <location>
        <begin position="229"/>
        <end position="247"/>
    </location>
</feature>
<feature type="region of interest" description="Disordered" evidence="6">
    <location>
        <begin position="229"/>
        <end position="257"/>
    </location>
</feature>
<evidence type="ECO:0000256" key="3">
    <source>
        <dbReference type="ARBA" id="ARBA00022753"/>
    </source>
</evidence>
<accession>A0ABD0YC60</accession>
<evidence type="ECO:0000256" key="4">
    <source>
        <dbReference type="ARBA" id="ARBA00023006"/>
    </source>
</evidence>
<keyword evidence="3" id="KW-0967">Endosome</keyword>
<evidence type="ECO:0000256" key="1">
    <source>
        <dbReference type="ARBA" id="ARBA00004603"/>
    </source>
</evidence>
<evidence type="ECO:0000313" key="9">
    <source>
        <dbReference type="Proteomes" id="UP001558652"/>
    </source>
</evidence>
<evidence type="ECO:0000313" key="8">
    <source>
        <dbReference type="EMBL" id="KAL1124264.1"/>
    </source>
</evidence>
<evidence type="ECO:0000259" key="7">
    <source>
        <dbReference type="PROSITE" id="PS50826"/>
    </source>
</evidence>
<dbReference type="InterPro" id="IPR025258">
    <property type="entry name" value="RH_dom"/>
</dbReference>
<dbReference type="Proteomes" id="UP001558652">
    <property type="component" value="Unassembled WGS sequence"/>
</dbReference>
<keyword evidence="9" id="KW-1185">Reference proteome</keyword>
<evidence type="ECO:0000256" key="6">
    <source>
        <dbReference type="SAM" id="MobiDB-lite"/>
    </source>
</evidence>
<comment type="caution">
    <text evidence="8">The sequence shown here is derived from an EMBL/GenBank/DDBJ whole genome shotgun (WGS) entry which is preliminary data.</text>
</comment>
<dbReference type="SUPFAM" id="SSF140741">
    <property type="entry name" value="RUN domain-like"/>
    <property type="match status" value="1"/>
</dbReference>
<dbReference type="PANTHER" id="PTHR45971:SF1">
    <property type="entry name" value="RUBICON, ISOFORM A"/>
    <property type="match status" value="1"/>
</dbReference>
<feature type="domain" description="RUN" evidence="7">
    <location>
        <begin position="28"/>
        <end position="160"/>
    </location>
</feature>
<dbReference type="Gene3D" id="1.20.58.900">
    <property type="match status" value="1"/>
</dbReference>
<comment type="subcellular location">
    <subcellularLocation>
        <location evidence="1">Late endosome</location>
    </subcellularLocation>
</comment>
<dbReference type="EMBL" id="JBFDAA010000011">
    <property type="protein sequence ID" value="KAL1124264.1"/>
    <property type="molecule type" value="Genomic_DNA"/>
</dbReference>
<proteinExistence type="predicted"/>
<dbReference type="InterPro" id="IPR037213">
    <property type="entry name" value="Run_dom_sf"/>
</dbReference>
<name>A0ABD0YC60_9HEMI</name>
<dbReference type="AlphaFoldDB" id="A0ABD0YC60"/>
<dbReference type="GO" id="GO:0006914">
    <property type="term" value="P:autophagy"/>
    <property type="evidence" value="ECO:0007669"/>
    <property type="project" value="UniProtKB-KW"/>
</dbReference>
<feature type="coiled-coil region" evidence="5">
    <location>
        <begin position="329"/>
        <end position="356"/>
    </location>
</feature>
<sequence>MGESHQELLLSLKTVVEGLLSSQVLNVWNVYGGLSRLHQVLERILKHGCSVFKQNGEEDCWIFIEGLNWIQPSLATFPTPVNIASPPPHQHTDRAMIWLHNSLETHTLSEKLLWLLSDEGHLRTCYHPLAYLRQSQYAEATIICLRAVEQYQPGLLTEYLSRRLLRVASDKSHRRCSSYPEVSLQGYLSGCWLPGGTMTTELSMISAPSAERQKSAVVIPSPSSTPVISSIRSSPPVSAESSLISSRSEVKPDERNKRRSFLEAGGTGVQPMSTGFFPQPRRGQSLIGFLSSAQFARTSAQLDRENAHFSISEGVISVIEQVLQLLTIFEESDEEIQELKQRIRLRRRQKQQERRHHAITSAFFPASSASSTQPFSDTSMSLSMASLYSEADLSRPQSNGDCLVSSAESVAISLLRKFSDKRLPRASDIEWLVSEKEAPQQLLPMPTSWAVSSDDAELELTTPLRGTSQWAPPRPQIIFTTHPPPKRKELMQKQQLRCAGCGVKVLPEYANRFRYCDYLGRYFCTGCHSSKQAIIPGRILSKWDYSRYSVSDFSFNLLEQIWTDPLFSVEAINRELYKRIKALEKCRNMRRQLYYIKDFLVTCRFAQE</sequence>
<dbReference type="GO" id="GO:0005770">
    <property type="term" value="C:late endosome"/>
    <property type="evidence" value="ECO:0007669"/>
    <property type="project" value="UniProtKB-SubCell"/>
</dbReference>
<dbReference type="SMART" id="SM01175">
    <property type="entry name" value="DUF4206"/>
    <property type="match status" value="1"/>
</dbReference>
<evidence type="ECO:0000256" key="2">
    <source>
        <dbReference type="ARBA" id="ARBA00022553"/>
    </source>
</evidence>
<dbReference type="Pfam" id="PF13901">
    <property type="entry name" value="RH_dom"/>
    <property type="match status" value="1"/>
</dbReference>
<dbReference type="CDD" id="cd17686">
    <property type="entry name" value="RUN_RUBCN"/>
    <property type="match status" value="1"/>
</dbReference>
<dbReference type="PANTHER" id="PTHR45971">
    <property type="entry name" value="PHOX (PX) DOMAIN-CONTAINING PROTEIN"/>
    <property type="match status" value="1"/>
</dbReference>
<evidence type="ECO:0000256" key="5">
    <source>
        <dbReference type="SAM" id="Coils"/>
    </source>
</evidence>
<dbReference type="PROSITE" id="PS50826">
    <property type="entry name" value="RUN"/>
    <property type="match status" value="1"/>
</dbReference>
<keyword evidence="4" id="KW-0072">Autophagy</keyword>
<keyword evidence="2" id="KW-0597">Phosphoprotein</keyword>
<dbReference type="Pfam" id="PF21054">
    <property type="entry name" value="RUBC_PIKBD"/>
    <property type="match status" value="1"/>
</dbReference>
<protein>
    <recommendedName>
        <fullName evidence="7">RUN domain-containing protein</fullName>
    </recommendedName>
</protein>
<reference evidence="8 9" key="1">
    <citation type="submission" date="2024-07" db="EMBL/GenBank/DDBJ databases">
        <title>Chromosome-level genome assembly of the water stick insect Ranatra chinensis (Heteroptera: Nepidae).</title>
        <authorList>
            <person name="Liu X."/>
        </authorList>
    </citation>
    <scope>NUCLEOTIDE SEQUENCE [LARGE SCALE GENOMIC DNA]</scope>
    <source>
        <strain evidence="8">Cailab_2021Rc</strain>
        <tissue evidence="8">Muscle</tissue>
    </source>
</reference>
<organism evidence="8 9">
    <name type="scientific">Ranatra chinensis</name>
    <dbReference type="NCBI Taxonomy" id="642074"/>
    <lineage>
        <taxon>Eukaryota</taxon>
        <taxon>Metazoa</taxon>
        <taxon>Ecdysozoa</taxon>
        <taxon>Arthropoda</taxon>
        <taxon>Hexapoda</taxon>
        <taxon>Insecta</taxon>
        <taxon>Pterygota</taxon>
        <taxon>Neoptera</taxon>
        <taxon>Paraneoptera</taxon>
        <taxon>Hemiptera</taxon>
        <taxon>Heteroptera</taxon>
        <taxon>Panheteroptera</taxon>
        <taxon>Nepomorpha</taxon>
        <taxon>Nepidae</taxon>
        <taxon>Ranatrinae</taxon>
        <taxon>Ranatra</taxon>
    </lineage>
</organism>
<dbReference type="InterPro" id="IPR004012">
    <property type="entry name" value="Run_dom"/>
</dbReference>
<dbReference type="InterPro" id="IPR048569">
    <property type="entry name" value="RUBC_PIKBD"/>
</dbReference>
<dbReference type="InterPro" id="IPR052428">
    <property type="entry name" value="Autophagy_HostDef_Reg"/>
</dbReference>
<gene>
    <name evidence="8" type="ORF">AAG570_002034</name>
</gene>
<keyword evidence="5" id="KW-0175">Coiled coil</keyword>